<protein>
    <submittedName>
        <fullName evidence="2">Phospholipase</fullName>
    </submittedName>
</protein>
<keyword evidence="3" id="KW-1185">Reference proteome</keyword>
<organism evidence="2 3">
    <name type="scientific">Xenorhabdus eapokensis</name>
    <dbReference type="NCBI Taxonomy" id="1873482"/>
    <lineage>
        <taxon>Bacteria</taxon>
        <taxon>Pseudomonadati</taxon>
        <taxon>Pseudomonadota</taxon>
        <taxon>Gammaproteobacteria</taxon>
        <taxon>Enterobacterales</taxon>
        <taxon>Morganellaceae</taxon>
        <taxon>Xenorhabdus</taxon>
    </lineage>
</organism>
<dbReference type="STRING" id="1873482.Xedl_03587"/>
<evidence type="ECO:0000313" key="2">
    <source>
        <dbReference type="EMBL" id="OKO99704.1"/>
    </source>
</evidence>
<evidence type="ECO:0000313" key="3">
    <source>
        <dbReference type="Proteomes" id="UP000186268"/>
    </source>
</evidence>
<proteinExistence type="predicted"/>
<feature type="region of interest" description="Disordered" evidence="1">
    <location>
        <begin position="20"/>
        <end position="53"/>
    </location>
</feature>
<accession>A0A1Q5THK1</accession>
<gene>
    <name evidence="2" type="ORF">Xedl_03587</name>
</gene>
<feature type="compositionally biased region" description="Low complexity" evidence="1">
    <location>
        <begin position="24"/>
        <end position="35"/>
    </location>
</feature>
<dbReference type="Proteomes" id="UP000186268">
    <property type="component" value="Unassembled WGS sequence"/>
</dbReference>
<dbReference type="AlphaFoldDB" id="A0A1Q5THK1"/>
<evidence type="ECO:0000256" key="1">
    <source>
        <dbReference type="SAM" id="MobiDB-lite"/>
    </source>
</evidence>
<dbReference type="EMBL" id="MKGQ01000048">
    <property type="protein sequence ID" value="OKO99704.1"/>
    <property type="molecule type" value="Genomic_DNA"/>
</dbReference>
<name>A0A1Q5THK1_9GAMM</name>
<feature type="compositionally biased region" description="Polar residues" evidence="1">
    <location>
        <begin position="42"/>
        <end position="53"/>
    </location>
</feature>
<comment type="caution">
    <text evidence="2">The sequence shown here is derived from an EMBL/GenBank/DDBJ whole genome shotgun (WGS) entry which is preliminary data.</text>
</comment>
<reference evidence="2 3" key="1">
    <citation type="submission" date="2016-09" db="EMBL/GenBank/DDBJ databases">
        <title>Xenorhabdus thuongxuanensis sp. nov. and Xenorhabdus eapokensis sp. nov., isolated from Steinernema species.</title>
        <authorList>
            <person name="Kaempfer P."/>
            <person name="Tobias N.J."/>
            <person name="Phan Ke L."/>
            <person name="Bode H.B."/>
            <person name="Glaeser S.P."/>
        </authorList>
    </citation>
    <scope>NUCLEOTIDE SEQUENCE [LARGE SCALE GENOMIC DNA]</scope>
    <source>
        <strain evidence="2 3">DL20</strain>
    </source>
</reference>
<sequence>MTLSVNTSFLSNLGLYSLQGNALQPQSNSPAQSPPDEVEHISSPSISLSENTK</sequence>